<dbReference type="GO" id="GO:0030313">
    <property type="term" value="C:cell envelope"/>
    <property type="evidence" value="ECO:0007669"/>
    <property type="project" value="UniProtKB-SubCell"/>
</dbReference>
<evidence type="ECO:0000256" key="2">
    <source>
        <dbReference type="ARBA" id="ARBA00023054"/>
    </source>
</evidence>
<feature type="domain" description="YknX-like C-terminal permuted SH3-like" evidence="4">
    <location>
        <begin position="333"/>
        <end position="398"/>
    </location>
</feature>
<dbReference type="EMBL" id="FWFL01000001">
    <property type="protein sequence ID" value="SLN12791.1"/>
    <property type="molecule type" value="Genomic_DNA"/>
</dbReference>
<dbReference type="InterPro" id="IPR050465">
    <property type="entry name" value="UPF0194_transport"/>
</dbReference>
<sequence length="402" mass="43386">MALKSRTVLMGSFGLLVAGALAFVAFRTDPVPVDLHRVERGALQVTVNADGKTRIREVFEVAAPISGTVLRSPVRVGDPVVAGETIVAVVEPASSNLLDARTRIQAEAAVREAEAALHQARSLMREAGEDLTLAEKEYERAKLLVERGVSSVTRLENAEQQLGIKRAAEAASISGLEMAKGALDRARAALIEPVNFPDGPGNTCCKQLFAPVTGQVLEIDMISERPVTAGTRLLSVGQPDDLEIVADLLSVDAVRLETGDMAIVERWGGDTPLEARISKIEPSAYTKVSALGIEEQRVDVVFDLVTPSERRRELGDGFSVFLRIIEWENDDVLLVPVSAIFRKGKDWAVFVSENGVAQTRVIRIGQRNASFAQVLEGLVEGDQVLTHPSDEIDDGVAISERP</sequence>
<proteinExistence type="predicted"/>
<comment type="subcellular location">
    <subcellularLocation>
        <location evidence="1">Cell envelope</location>
    </subcellularLocation>
</comment>
<dbReference type="PANTHER" id="PTHR32347:SF29">
    <property type="entry name" value="UPF0194 MEMBRANE PROTEIN YBHG"/>
    <property type="match status" value="1"/>
</dbReference>
<keyword evidence="2 3" id="KW-0175">Coiled coil</keyword>
<name>A0A1Y5RAF8_9RHOB</name>
<dbReference type="RefSeq" id="WP_085890716.1">
    <property type="nucleotide sequence ID" value="NZ_FWFL01000001.1"/>
</dbReference>
<gene>
    <name evidence="5" type="primary">macA_1</name>
    <name evidence="5" type="ORF">PEL8287_00454</name>
</gene>
<dbReference type="Gene3D" id="1.10.287.470">
    <property type="entry name" value="Helix hairpin bin"/>
    <property type="match status" value="1"/>
</dbReference>
<protein>
    <submittedName>
        <fullName evidence="5">Macrolide export protein MacA</fullName>
    </submittedName>
</protein>
<dbReference type="OrthoDB" id="9791520at2"/>
<dbReference type="SUPFAM" id="SSF56954">
    <property type="entry name" value="Outer membrane efflux proteins (OEP)"/>
    <property type="match status" value="1"/>
</dbReference>
<evidence type="ECO:0000313" key="5">
    <source>
        <dbReference type="EMBL" id="SLN12791.1"/>
    </source>
</evidence>
<evidence type="ECO:0000259" key="4">
    <source>
        <dbReference type="Pfam" id="PF25989"/>
    </source>
</evidence>
<reference evidence="5 6" key="1">
    <citation type="submission" date="2017-03" db="EMBL/GenBank/DDBJ databases">
        <authorList>
            <person name="Afonso C.L."/>
            <person name="Miller P.J."/>
            <person name="Scott M.A."/>
            <person name="Spackman E."/>
            <person name="Goraichik I."/>
            <person name="Dimitrov K.M."/>
            <person name="Suarez D.L."/>
            <person name="Swayne D.E."/>
        </authorList>
    </citation>
    <scope>NUCLEOTIDE SEQUENCE [LARGE SCALE GENOMIC DNA]</scope>
    <source>
        <strain evidence="5 6">CECT 8287</strain>
    </source>
</reference>
<feature type="coiled-coil region" evidence="3">
    <location>
        <begin position="103"/>
        <end position="144"/>
    </location>
</feature>
<evidence type="ECO:0000256" key="3">
    <source>
        <dbReference type="SAM" id="Coils"/>
    </source>
</evidence>
<dbReference type="AlphaFoldDB" id="A0A1Y5RAF8"/>
<dbReference type="Proteomes" id="UP000193827">
    <property type="component" value="Unassembled WGS sequence"/>
</dbReference>
<evidence type="ECO:0000256" key="1">
    <source>
        <dbReference type="ARBA" id="ARBA00004196"/>
    </source>
</evidence>
<dbReference type="InterPro" id="IPR058637">
    <property type="entry name" value="YknX-like_C"/>
</dbReference>
<organism evidence="5 6">
    <name type="scientific">Roseovarius litorisediminis</name>
    <dbReference type="NCBI Taxonomy" id="1312363"/>
    <lineage>
        <taxon>Bacteria</taxon>
        <taxon>Pseudomonadati</taxon>
        <taxon>Pseudomonadota</taxon>
        <taxon>Alphaproteobacteria</taxon>
        <taxon>Rhodobacterales</taxon>
        <taxon>Roseobacteraceae</taxon>
        <taxon>Roseovarius</taxon>
    </lineage>
</organism>
<keyword evidence="6" id="KW-1185">Reference proteome</keyword>
<dbReference type="Pfam" id="PF25989">
    <property type="entry name" value="YknX_C"/>
    <property type="match status" value="1"/>
</dbReference>
<dbReference type="Gene3D" id="2.40.30.170">
    <property type="match status" value="1"/>
</dbReference>
<dbReference type="Gene3D" id="2.40.50.100">
    <property type="match status" value="1"/>
</dbReference>
<dbReference type="PANTHER" id="PTHR32347">
    <property type="entry name" value="EFFLUX SYSTEM COMPONENT YKNX-RELATED"/>
    <property type="match status" value="1"/>
</dbReference>
<accession>A0A1Y5RAF8</accession>
<evidence type="ECO:0000313" key="6">
    <source>
        <dbReference type="Proteomes" id="UP000193827"/>
    </source>
</evidence>
<dbReference type="Gene3D" id="2.40.420.20">
    <property type="match status" value="1"/>
</dbReference>